<protein>
    <submittedName>
        <fullName evidence="3">PEGA domain-containing protein</fullName>
    </submittedName>
</protein>
<reference evidence="3" key="1">
    <citation type="submission" date="2022-09" db="EMBL/GenBank/DDBJ databases">
        <title>genome sequence of Deinococcus rubellus.</title>
        <authorList>
            <person name="Srinivasan S."/>
        </authorList>
    </citation>
    <scope>NUCLEOTIDE SEQUENCE</scope>
    <source>
        <strain evidence="3">Ant6</strain>
    </source>
</reference>
<dbReference type="Proteomes" id="UP001060261">
    <property type="component" value="Chromosome"/>
</dbReference>
<sequence length="316" mass="33181">MKRRPLMTACLLTLPALLSACLPAPLRSQSGSSLTLTAQLDDTLKVAEGEYRRPGPAQLRVQASGASPETYLYALVLPDQAHPSAAARLLMPTPQPLPGGQTATFDLPPASGFTQVFVVGSPRTLMFPALGSNVGQLSEALKAATAGLPAASWNVTTQVYRAGDYGQLRVLSEPSGANVYLGGNYRGRTPLTLSAVPAGNLALRLELQNYAPLTRTVTVRPDQLAEVKVGLRPQPAVGHLNVQSTLPAQVQALGSLKEVRGPAPLSADLPAGDYALTLTPLGSPLKAAWLGLSVARNQTVNVWCAPEGERLSCQIQ</sequence>
<evidence type="ECO:0000313" key="4">
    <source>
        <dbReference type="Proteomes" id="UP001060261"/>
    </source>
</evidence>
<feature type="domain" description="PEGA" evidence="2">
    <location>
        <begin position="166"/>
        <end position="233"/>
    </location>
</feature>
<proteinExistence type="predicted"/>
<dbReference type="PANTHER" id="PTHR36194">
    <property type="entry name" value="S-LAYER-LIKE PROTEIN"/>
    <property type="match status" value="1"/>
</dbReference>
<dbReference type="RefSeq" id="WP_260559734.1">
    <property type="nucleotide sequence ID" value="NZ_BAABEC010000172.1"/>
</dbReference>
<feature type="chain" id="PRO_5046407826" evidence="1">
    <location>
        <begin position="21"/>
        <end position="316"/>
    </location>
</feature>
<dbReference type="InterPro" id="IPR013229">
    <property type="entry name" value="PEGA"/>
</dbReference>
<evidence type="ECO:0000259" key="2">
    <source>
        <dbReference type="Pfam" id="PF08308"/>
    </source>
</evidence>
<dbReference type="PANTHER" id="PTHR36194:SF1">
    <property type="entry name" value="S-LAYER-LIKE PROTEIN"/>
    <property type="match status" value="1"/>
</dbReference>
<evidence type="ECO:0000313" key="3">
    <source>
        <dbReference type="EMBL" id="UWX63446.1"/>
    </source>
</evidence>
<dbReference type="PROSITE" id="PS51257">
    <property type="entry name" value="PROKAR_LIPOPROTEIN"/>
    <property type="match status" value="1"/>
</dbReference>
<keyword evidence="1" id="KW-0732">Signal</keyword>
<name>A0ABY5YES3_9DEIO</name>
<organism evidence="3 4">
    <name type="scientific">Deinococcus rubellus</name>
    <dbReference type="NCBI Taxonomy" id="1889240"/>
    <lineage>
        <taxon>Bacteria</taxon>
        <taxon>Thermotogati</taxon>
        <taxon>Deinococcota</taxon>
        <taxon>Deinococci</taxon>
        <taxon>Deinococcales</taxon>
        <taxon>Deinococcaceae</taxon>
        <taxon>Deinococcus</taxon>
    </lineage>
</organism>
<feature type="signal peptide" evidence="1">
    <location>
        <begin position="1"/>
        <end position="20"/>
    </location>
</feature>
<accession>A0ABY5YES3</accession>
<keyword evidence="4" id="KW-1185">Reference proteome</keyword>
<dbReference type="EMBL" id="CP104213">
    <property type="protein sequence ID" value="UWX63446.1"/>
    <property type="molecule type" value="Genomic_DNA"/>
</dbReference>
<dbReference type="Pfam" id="PF08308">
    <property type="entry name" value="PEGA"/>
    <property type="match status" value="1"/>
</dbReference>
<gene>
    <name evidence="3" type="ORF">N0D28_11915</name>
</gene>
<evidence type="ECO:0000256" key="1">
    <source>
        <dbReference type="SAM" id="SignalP"/>
    </source>
</evidence>